<comment type="caution">
    <text evidence="1">The sequence shown here is derived from an EMBL/GenBank/DDBJ whole genome shotgun (WGS) entry which is preliminary data.</text>
</comment>
<dbReference type="AlphaFoldDB" id="A0A1Y1WD98"/>
<protein>
    <submittedName>
        <fullName evidence="1">Uncharacterized protein</fullName>
    </submittedName>
</protein>
<organism evidence="1 2">
    <name type="scientific">Linderina pennispora</name>
    <dbReference type="NCBI Taxonomy" id="61395"/>
    <lineage>
        <taxon>Eukaryota</taxon>
        <taxon>Fungi</taxon>
        <taxon>Fungi incertae sedis</taxon>
        <taxon>Zoopagomycota</taxon>
        <taxon>Kickxellomycotina</taxon>
        <taxon>Kickxellomycetes</taxon>
        <taxon>Kickxellales</taxon>
        <taxon>Kickxellaceae</taxon>
        <taxon>Linderina</taxon>
    </lineage>
</organism>
<proteinExistence type="predicted"/>
<evidence type="ECO:0000313" key="2">
    <source>
        <dbReference type="Proteomes" id="UP000193922"/>
    </source>
</evidence>
<reference evidence="1 2" key="1">
    <citation type="submission" date="2016-07" db="EMBL/GenBank/DDBJ databases">
        <title>Pervasive Adenine N6-methylation of Active Genes in Fungi.</title>
        <authorList>
            <consortium name="DOE Joint Genome Institute"/>
            <person name="Mondo S.J."/>
            <person name="Dannebaum R.O."/>
            <person name="Kuo R.C."/>
            <person name="Labutti K."/>
            <person name="Haridas S."/>
            <person name="Kuo A."/>
            <person name="Salamov A."/>
            <person name="Ahrendt S.R."/>
            <person name="Lipzen A."/>
            <person name="Sullivan W."/>
            <person name="Andreopoulos W.B."/>
            <person name="Clum A."/>
            <person name="Lindquist E."/>
            <person name="Daum C."/>
            <person name="Ramamoorthy G.K."/>
            <person name="Gryganskyi A."/>
            <person name="Culley D."/>
            <person name="Magnuson J.K."/>
            <person name="James T.Y."/>
            <person name="O'Malley M.A."/>
            <person name="Stajich J.E."/>
            <person name="Spatafora J.W."/>
            <person name="Visel A."/>
            <person name="Grigoriev I.V."/>
        </authorList>
    </citation>
    <scope>NUCLEOTIDE SEQUENCE [LARGE SCALE GENOMIC DNA]</scope>
    <source>
        <strain evidence="1 2">ATCC 12442</strain>
    </source>
</reference>
<gene>
    <name evidence="1" type="ORF">DL89DRAFT_127703</name>
</gene>
<accession>A0A1Y1WD98</accession>
<name>A0A1Y1WD98_9FUNG</name>
<evidence type="ECO:0000313" key="1">
    <source>
        <dbReference type="EMBL" id="ORX71499.1"/>
    </source>
</evidence>
<keyword evidence="2" id="KW-1185">Reference proteome</keyword>
<dbReference type="GeneID" id="63799930"/>
<sequence length="150" mass="16972">MLNLNQLMTRRHASVDAAENLSRTCVYSFSISIRRVQRPQMEFQVEIPNERRVPALAFHCLFQIPFGQSHRLGLACAQIKTLNRADADIVIYTNAWYPPKHTHCGLVHCLGGSDLAQVFVNRRNSLAHIDPGGNRAWVVVMLLIGLRIQV</sequence>
<dbReference type="EMBL" id="MCFD01000004">
    <property type="protein sequence ID" value="ORX71499.1"/>
    <property type="molecule type" value="Genomic_DNA"/>
</dbReference>
<dbReference type="Proteomes" id="UP000193922">
    <property type="component" value="Unassembled WGS sequence"/>
</dbReference>
<dbReference type="RefSeq" id="XP_040745014.1">
    <property type="nucleotide sequence ID" value="XM_040883282.1"/>
</dbReference>